<dbReference type="AlphaFoldDB" id="W4MC66"/>
<evidence type="ECO:0000313" key="1">
    <source>
        <dbReference type="EMBL" id="ETX07944.1"/>
    </source>
</evidence>
<sequence length="447" mass="45506">MLSCMIRMKTYRQRTVLWLSTFMVILSVGWSIGSAQATCILVNTTDDELNGDGDCSLREAIEAANTDAVTDACVAGSGADNICVPEGVYTLTQGTPLAITSDLSLLGAGADLTFIQAAEEPGTAAFRVLTITSMRTVYIADVTIRHGNTSADSESRDGGCILNSGSLSLVNCAVRACTSAGDGGAIRNFTGSLTLRTCEVSDNATQNNGAAIFNGGGAAGGTLTLIESTITRNTSNTNAGGVYNNSGSDPCIFLNSMISENMSLFDGGGVVNFSGAIEVINSTVNNNMAERGGGGGIDNEGKLSITNSTIINNEAIFGSGVNNHDSGITVLTDNSMVINNTALLRGGGIDNAGTLSLTTSTVSNNTAGEGGGIKNREFGTAVLIDGVVTANGATTEGGGLHNDGTIVLIDSLLTENAAPDSPDCHGIVVSVGETQIGNEAGCDVRRP</sequence>
<dbReference type="SUPFAM" id="SSF51126">
    <property type="entry name" value="Pectin lyase-like"/>
    <property type="match status" value="1"/>
</dbReference>
<dbReference type="InterPro" id="IPR011050">
    <property type="entry name" value="Pectin_lyase_fold/virulence"/>
</dbReference>
<gene>
    <name evidence="1" type="ORF">ETSY2_08280</name>
</gene>
<dbReference type="EMBL" id="AZHX01000335">
    <property type="protein sequence ID" value="ETX07944.1"/>
    <property type="molecule type" value="Genomic_DNA"/>
</dbReference>
<dbReference type="NCBIfam" id="TIGR04214">
    <property type="entry name" value="CSLREA_Nterm"/>
    <property type="match status" value="1"/>
</dbReference>
<comment type="caution">
    <text evidence="1">The sequence shown here is derived from an EMBL/GenBank/DDBJ whole genome shotgun (WGS) entry which is preliminary data.</text>
</comment>
<dbReference type="Proteomes" id="UP000019140">
    <property type="component" value="Unassembled WGS sequence"/>
</dbReference>
<organism evidence="1 2">
    <name type="scientific">Candidatus Entotheonella gemina</name>
    <dbReference type="NCBI Taxonomy" id="1429439"/>
    <lineage>
        <taxon>Bacteria</taxon>
        <taxon>Pseudomonadati</taxon>
        <taxon>Nitrospinota/Tectimicrobiota group</taxon>
        <taxon>Candidatus Tectimicrobiota</taxon>
        <taxon>Candidatus Entotheonellia</taxon>
        <taxon>Candidatus Entotheonellales</taxon>
        <taxon>Candidatus Entotheonellaceae</taxon>
        <taxon>Candidatus Entotheonella</taxon>
    </lineage>
</organism>
<name>W4MC66_9BACT</name>
<protein>
    <recommendedName>
        <fullName evidence="3">CSLREA domain-containing protein</fullName>
    </recommendedName>
</protein>
<reference evidence="1 2" key="1">
    <citation type="journal article" date="2014" name="Nature">
        <title>An environmental bacterial taxon with a large and distinct metabolic repertoire.</title>
        <authorList>
            <person name="Wilson M.C."/>
            <person name="Mori T."/>
            <person name="Ruckert C."/>
            <person name="Uria A.R."/>
            <person name="Helf M.J."/>
            <person name="Takada K."/>
            <person name="Gernert C."/>
            <person name="Steffens U.A."/>
            <person name="Heycke N."/>
            <person name="Schmitt S."/>
            <person name="Rinke C."/>
            <person name="Helfrich E.J."/>
            <person name="Brachmann A.O."/>
            <person name="Gurgui C."/>
            <person name="Wakimoto T."/>
            <person name="Kracht M."/>
            <person name="Crusemann M."/>
            <person name="Hentschel U."/>
            <person name="Abe I."/>
            <person name="Matsunaga S."/>
            <person name="Kalinowski J."/>
            <person name="Takeyama H."/>
            <person name="Piel J."/>
        </authorList>
    </citation>
    <scope>NUCLEOTIDE SEQUENCE [LARGE SCALE GENOMIC DNA]</scope>
    <source>
        <strain evidence="2">TSY2</strain>
    </source>
</reference>
<dbReference type="InterPro" id="IPR026457">
    <property type="entry name" value="CSLREA_Nterm"/>
</dbReference>
<dbReference type="HOGENOM" id="CLU_612061_0_0_7"/>
<accession>W4MC66</accession>
<evidence type="ECO:0000313" key="2">
    <source>
        <dbReference type="Proteomes" id="UP000019140"/>
    </source>
</evidence>
<keyword evidence="2" id="KW-1185">Reference proteome</keyword>
<evidence type="ECO:0008006" key="3">
    <source>
        <dbReference type="Google" id="ProtNLM"/>
    </source>
</evidence>
<proteinExistence type="predicted"/>